<feature type="signal peptide" evidence="1">
    <location>
        <begin position="1"/>
        <end position="26"/>
    </location>
</feature>
<accession>A0AAD2G3U5</accession>
<sequence>MNRNFLRILLTLAAVSVPALFLGVNATEGSWFDGMEFEEYHPPDQQDGSEPKFSQQIVWRIPCGLIREWTDPSVASSVLPLSTAIDINQSTSTIHDSFLQLNFDKDESSKLTVQDATNGTHYIPSGSLWLRMGSTKATVMAPQLEVVVTTTHSDKNKNEYDGDDDSIQLRLGMDFMSMYQGRLDAEGAGGLFLVLKNHGDDDGANIGDDEVLVPIWQPRSPINHEEL</sequence>
<evidence type="ECO:0000313" key="2">
    <source>
        <dbReference type="EMBL" id="CAJ1961809.1"/>
    </source>
</evidence>
<name>A0AAD2G3U5_9STRA</name>
<organism evidence="2 3">
    <name type="scientific">Cylindrotheca closterium</name>
    <dbReference type="NCBI Taxonomy" id="2856"/>
    <lineage>
        <taxon>Eukaryota</taxon>
        <taxon>Sar</taxon>
        <taxon>Stramenopiles</taxon>
        <taxon>Ochrophyta</taxon>
        <taxon>Bacillariophyta</taxon>
        <taxon>Bacillariophyceae</taxon>
        <taxon>Bacillariophycidae</taxon>
        <taxon>Bacillariales</taxon>
        <taxon>Bacillariaceae</taxon>
        <taxon>Cylindrotheca</taxon>
    </lineage>
</organism>
<feature type="chain" id="PRO_5042133444" evidence="1">
    <location>
        <begin position="27"/>
        <end position="227"/>
    </location>
</feature>
<evidence type="ECO:0000256" key="1">
    <source>
        <dbReference type="SAM" id="SignalP"/>
    </source>
</evidence>
<keyword evidence="1" id="KW-0732">Signal</keyword>
<protein>
    <submittedName>
        <fullName evidence="2">Uncharacterized protein</fullName>
    </submittedName>
</protein>
<reference evidence="2" key="1">
    <citation type="submission" date="2023-08" db="EMBL/GenBank/DDBJ databases">
        <authorList>
            <person name="Audoor S."/>
            <person name="Bilcke G."/>
        </authorList>
    </citation>
    <scope>NUCLEOTIDE SEQUENCE</scope>
</reference>
<dbReference type="Proteomes" id="UP001295423">
    <property type="component" value="Unassembled WGS sequence"/>
</dbReference>
<dbReference type="AlphaFoldDB" id="A0AAD2G3U5"/>
<dbReference type="EMBL" id="CAKOGP040002091">
    <property type="protein sequence ID" value="CAJ1961809.1"/>
    <property type="molecule type" value="Genomic_DNA"/>
</dbReference>
<evidence type="ECO:0000313" key="3">
    <source>
        <dbReference type="Proteomes" id="UP001295423"/>
    </source>
</evidence>
<keyword evidence="3" id="KW-1185">Reference proteome</keyword>
<comment type="caution">
    <text evidence="2">The sequence shown here is derived from an EMBL/GenBank/DDBJ whole genome shotgun (WGS) entry which is preliminary data.</text>
</comment>
<proteinExistence type="predicted"/>
<gene>
    <name evidence="2" type="ORF">CYCCA115_LOCUS19382</name>
</gene>